<reference evidence="1 2" key="1">
    <citation type="submission" date="2024-01" db="EMBL/GenBank/DDBJ databases">
        <authorList>
            <person name="Waweru B."/>
        </authorList>
    </citation>
    <scope>NUCLEOTIDE SEQUENCE [LARGE SCALE GENOMIC DNA]</scope>
</reference>
<dbReference type="AlphaFoldDB" id="A0AAV1R1T1"/>
<evidence type="ECO:0000313" key="1">
    <source>
        <dbReference type="EMBL" id="CAK7327868.1"/>
    </source>
</evidence>
<dbReference type="Proteomes" id="UP001314170">
    <property type="component" value="Unassembled WGS sequence"/>
</dbReference>
<keyword evidence="2" id="KW-1185">Reference proteome</keyword>
<organism evidence="1 2">
    <name type="scientific">Dovyalis caffra</name>
    <dbReference type="NCBI Taxonomy" id="77055"/>
    <lineage>
        <taxon>Eukaryota</taxon>
        <taxon>Viridiplantae</taxon>
        <taxon>Streptophyta</taxon>
        <taxon>Embryophyta</taxon>
        <taxon>Tracheophyta</taxon>
        <taxon>Spermatophyta</taxon>
        <taxon>Magnoliopsida</taxon>
        <taxon>eudicotyledons</taxon>
        <taxon>Gunneridae</taxon>
        <taxon>Pentapetalae</taxon>
        <taxon>rosids</taxon>
        <taxon>fabids</taxon>
        <taxon>Malpighiales</taxon>
        <taxon>Salicaceae</taxon>
        <taxon>Flacourtieae</taxon>
        <taxon>Dovyalis</taxon>
    </lineage>
</organism>
<proteinExistence type="predicted"/>
<protein>
    <recommendedName>
        <fullName evidence="3">Histone 3</fullName>
    </recommendedName>
</protein>
<evidence type="ECO:0000313" key="2">
    <source>
        <dbReference type="Proteomes" id="UP001314170"/>
    </source>
</evidence>
<evidence type="ECO:0008006" key="3">
    <source>
        <dbReference type="Google" id="ProtNLM"/>
    </source>
</evidence>
<feature type="non-terminal residue" evidence="1">
    <location>
        <position position="1"/>
    </location>
</feature>
<feature type="non-terminal residue" evidence="1">
    <location>
        <position position="103"/>
    </location>
</feature>
<gene>
    <name evidence="1" type="ORF">DCAF_LOCUS5586</name>
</gene>
<comment type="caution">
    <text evidence="1">The sequence shown here is derived from an EMBL/GenBank/DDBJ whole genome shotgun (WGS) entry which is preliminary data.</text>
</comment>
<dbReference type="EMBL" id="CAWUPB010000870">
    <property type="protein sequence ID" value="CAK7327868.1"/>
    <property type="molecule type" value="Genomic_DNA"/>
</dbReference>
<accession>A0AAV1R1T1</accession>
<sequence>PLVSLSTLTQDRVRLRLFNAKPHHARSSSHLPCPLLTHVSCGLRGHSPTCVPPSALVPHAVPSSRCSRRASTTLLPSTPTSTEHLPRHTEHLFRAPLLMPRRC</sequence>
<name>A0AAV1R1T1_9ROSI</name>